<feature type="region of interest" description="Disordered" evidence="1">
    <location>
        <begin position="25"/>
        <end position="56"/>
    </location>
</feature>
<dbReference type="Proteomes" id="UP000821837">
    <property type="component" value="Unassembled WGS sequence"/>
</dbReference>
<proteinExistence type="predicted"/>
<evidence type="ECO:0000256" key="1">
    <source>
        <dbReference type="SAM" id="MobiDB-lite"/>
    </source>
</evidence>
<evidence type="ECO:0000313" key="3">
    <source>
        <dbReference type="Proteomes" id="UP000821837"/>
    </source>
</evidence>
<sequence length="137" mass="14946">MAEERNGGNRPPAFLNYDIAPSTSRTLSQDVPLDLSCRPGKSAEAPNQPQENPADDKLSACSYCVEQFTCPAYLENHKDSNIIHGIHRCPTCERARTAEKETHLPLPMSSSRACDDAVPSMRRAGMEAAAFAGNNVR</sequence>
<name>A0A9D4PD10_RHISA</name>
<organism evidence="2 3">
    <name type="scientific">Rhipicephalus sanguineus</name>
    <name type="common">Brown dog tick</name>
    <name type="synonym">Ixodes sanguineus</name>
    <dbReference type="NCBI Taxonomy" id="34632"/>
    <lineage>
        <taxon>Eukaryota</taxon>
        <taxon>Metazoa</taxon>
        <taxon>Ecdysozoa</taxon>
        <taxon>Arthropoda</taxon>
        <taxon>Chelicerata</taxon>
        <taxon>Arachnida</taxon>
        <taxon>Acari</taxon>
        <taxon>Parasitiformes</taxon>
        <taxon>Ixodida</taxon>
        <taxon>Ixodoidea</taxon>
        <taxon>Ixodidae</taxon>
        <taxon>Rhipicephalinae</taxon>
        <taxon>Rhipicephalus</taxon>
        <taxon>Rhipicephalus</taxon>
    </lineage>
</organism>
<reference evidence="2" key="1">
    <citation type="journal article" date="2020" name="Cell">
        <title>Large-Scale Comparative Analyses of Tick Genomes Elucidate Their Genetic Diversity and Vector Capacities.</title>
        <authorList>
            <consortium name="Tick Genome and Microbiome Consortium (TIGMIC)"/>
            <person name="Jia N."/>
            <person name="Wang J."/>
            <person name="Shi W."/>
            <person name="Du L."/>
            <person name="Sun Y."/>
            <person name="Zhan W."/>
            <person name="Jiang J.F."/>
            <person name="Wang Q."/>
            <person name="Zhang B."/>
            <person name="Ji P."/>
            <person name="Bell-Sakyi L."/>
            <person name="Cui X.M."/>
            <person name="Yuan T.T."/>
            <person name="Jiang B.G."/>
            <person name="Yang W.F."/>
            <person name="Lam T.T."/>
            <person name="Chang Q.C."/>
            <person name="Ding S.J."/>
            <person name="Wang X.J."/>
            <person name="Zhu J.G."/>
            <person name="Ruan X.D."/>
            <person name="Zhao L."/>
            <person name="Wei J.T."/>
            <person name="Ye R.Z."/>
            <person name="Que T.C."/>
            <person name="Du C.H."/>
            <person name="Zhou Y.H."/>
            <person name="Cheng J.X."/>
            <person name="Dai P.F."/>
            <person name="Guo W.B."/>
            <person name="Han X.H."/>
            <person name="Huang E.J."/>
            <person name="Li L.F."/>
            <person name="Wei W."/>
            <person name="Gao Y.C."/>
            <person name="Liu J.Z."/>
            <person name="Shao H.Z."/>
            <person name="Wang X."/>
            <person name="Wang C.C."/>
            <person name="Yang T.C."/>
            <person name="Huo Q.B."/>
            <person name="Li W."/>
            <person name="Chen H.Y."/>
            <person name="Chen S.E."/>
            <person name="Zhou L.G."/>
            <person name="Ni X.B."/>
            <person name="Tian J.H."/>
            <person name="Sheng Y."/>
            <person name="Liu T."/>
            <person name="Pan Y.S."/>
            <person name="Xia L.Y."/>
            <person name="Li J."/>
            <person name="Zhao F."/>
            <person name="Cao W.C."/>
        </authorList>
    </citation>
    <scope>NUCLEOTIDE SEQUENCE</scope>
    <source>
        <strain evidence="2">Rsan-2018</strain>
    </source>
</reference>
<evidence type="ECO:0000313" key="2">
    <source>
        <dbReference type="EMBL" id="KAH7935335.1"/>
    </source>
</evidence>
<comment type="caution">
    <text evidence="2">The sequence shown here is derived from an EMBL/GenBank/DDBJ whole genome shotgun (WGS) entry which is preliminary data.</text>
</comment>
<dbReference type="VEuPathDB" id="VectorBase:RSAN_026221"/>
<keyword evidence="3" id="KW-1185">Reference proteome</keyword>
<reference evidence="2" key="2">
    <citation type="submission" date="2021-09" db="EMBL/GenBank/DDBJ databases">
        <authorList>
            <person name="Jia N."/>
            <person name="Wang J."/>
            <person name="Shi W."/>
            <person name="Du L."/>
            <person name="Sun Y."/>
            <person name="Zhan W."/>
            <person name="Jiang J."/>
            <person name="Wang Q."/>
            <person name="Zhang B."/>
            <person name="Ji P."/>
            <person name="Sakyi L.B."/>
            <person name="Cui X."/>
            <person name="Yuan T."/>
            <person name="Jiang B."/>
            <person name="Yang W."/>
            <person name="Lam T.T.-Y."/>
            <person name="Chang Q."/>
            <person name="Ding S."/>
            <person name="Wang X."/>
            <person name="Zhu J."/>
            <person name="Ruan X."/>
            <person name="Zhao L."/>
            <person name="Wei J."/>
            <person name="Que T."/>
            <person name="Du C."/>
            <person name="Cheng J."/>
            <person name="Dai P."/>
            <person name="Han X."/>
            <person name="Huang E."/>
            <person name="Gao Y."/>
            <person name="Liu J."/>
            <person name="Shao H."/>
            <person name="Ye R."/>
            <person name="Li L."/>
            <person name="Wei W."/>
            <person name="Wang X."/>
            <person name="Wang C."/>
            <person name="Huo Q."/>
            <person name="Li W."/>
            <person name="Guo W."/>
            <person name="Chen H."/>
            <person name="Chen S."/>
            <person name="Zhou L."/>
            <person name="Zhou L."/>
            <person name="Ni X."/>
            <person name="Tian J."/>
            <person name="Zhou Y."/>
            <person name="Sheng Y."/>
            <person name="Liu T."/>
            <person name="Pan Y."/>
            <person name="Xia L."/>
            <person name="Li J."/>
            <person name="Zhao F."/>
            <person name="Cao W."/>
        </authorList>
    </citation>
    <scope>NUCLEOTIDE SEQUENCE</scope>
    <source>
        <strain evidence="2">Rsan-2018</strain>
        <tissue evidence="2">Larvae</tissue>
    </source>
</reference>
<dbReference type="AlphaFoldDB" id="A0A9D4PD10"/>
<gene>
    <name evidence="2" type="ORF">HPB52_006415</name>
</gene>
<accession>A0A9D4PD10</accession>
<protein>
    <submittedName>
        <fullName evidence="2">Uncharacterized protein</fullName>
    </submittedName>
</protein>
<dbReference type="EMBL" id="JABSTV010001255">
    <property type="protein sequence ID" value="KAH7935335.1"/>
    <property type="molecule type" value="Genomic_DNA"/>
</dbReference>